<dbReference type="EMBL" id="PXYV01000080">
    <property type="protein sequence ID" value="PSR20172.1"/>
    <property type="molecule type" value="Genomic_DNA"/>
</dbReference>
<dbReference type="PANTHER" id="PTHR39193">
    <property type="entry name" value="5-DEOXY-GLUCURONATE ISOMERASE"/>
    <property type="match status" value="1"/>
</dbReference>
<dbReference type="InterPro" id="IPR014710">
    <property type="entry name" value="RmlC-like_jellyroll"/>
</dbReference>
<dbReference type="InterPro" id="IPR024203">
    <property type="entry name" value="Deoxy-glucuronate_isom_IolB"/>
</dbReference>
<dbReference type="InterPro" id="IPR011051">
    <property type="entry name" value="RmlC_Cupin_sf"/>
</dbReference>
<dbReference type="NCBIfam" id="TIGR04378">
    <property type="entry name" value="myo_inos_iolB"/>
    <property type="match status" value="1"/>
</dbReference>
<dbReference type="SUPFAM" id="SSF51182">
    <property type="entry name" value="RmlC-like cupins"/>
    <property type="match status" value="1"/>
</dbReference>
<dbReference type="PIRSF" id="PIRSF036628">
    <property type="entry name" value="IolB"/>
    <property type="match status" value="1"/>
</dbReference>
<dbReference type="InterPro" id="IPR021120">
    <property type="entry name" value="KduI/IolB_isomerase"/>
</dbReference>
<evidence type="ECO:0000313" key="2">
    <source>
        <dbReference type="EMBL" id="PSR20172.1"/>
    </source>
</evidence>
<evidence type="ECO:0000313" key="3">
    <source>
        <dbReference type="Proteomes" id="UP000241848"/>
    </source>
</evidence>
<dbReference type="Proteomes" id="UP000241848">
    <property type="component" value="Unassembled WGS sequence"/>
</dbReference>
<organism evidence="2 3">
    <name type="scientific">Sulfobacillus acidophilus</name>
    <dbReference type="NCBI Taxonomy" id="53633"/>
    <lineage>
        <taxon>Bacteria</taxon>
        <taxon>Bacillati</taxon>
        <taxon>Bacillota</taxon>
        <taxon>Clostridia</taxon>
        <taxon>Eubacteriales</taxon>
        <taxon>Clostridiales Family XVII. Incertae Sedis</taxon>
        <taxon>Sulfobacillus</taxon>
    </lineage>
</organism>
<protein>
    <submittedName>
        <fullName evidence="2">5-deoxy-glucuronate isomerase</fullName>
    </submittedName>
</protein>
<evidence type="ECO:0000256" key="1">
    <source>
        <dbReference type="ARBA" id="ARBA00023235"/>
    </source>
</evidence>
<comment type="caution">
    <text evidence="2">The sequence shown here is derived from an EMBL/GenBank/DDBJ whole genome shotgun (WGS) entry which is preliminary data.</text>
</comment>
<keyword evidence="1 2" id="KW-0413">Isomerase</keyword>
<name>A0A2T2WD49_9FIRM</name>
<dbReference type="Gene3D" id="2.60.120.10">
    <property type="entry name" value="Jelly Rolls"/>
    <property type="match status" value="2"/>
</dbReference>
<gene>
    <name evidence="2" type="primary">iolB</name>
    <name evidence="2" type="ORF">C7B45_16175</name>
</gene>
<dbReference type="Pfam" id="PF04962">
    <property type="entry name" value="KduI"/>
    <property type="match status" value="1"/>
</dbReference>
<dbReference type="GO" id="GO:0008880">
    <property type="term" value="F:glucuronate isomerase activity"/>
    <property type="evidence" value="ECO:0007669"/>
    <property type="project" value="InterPro"/>
</dbReference>
<sequence>MMLHRVYQPSDQEPGIHPVFTPSDGLKWLRLDVGTLYANSPDLTIVHAEEETAIVILTGTVAVEAATQSWRHLGERDTVFEAPATTVYLPAGVSVRVTAESERAELAICRAPAKSGLATGAVIRPHEVEVVQRGQNLWQREVRNILTADVGPNTTSLVLGETINEPGQWSGYPPHKHDTDQAGLENVFEEVYYYRTDPEDGFGVQLHYAADEYPDQGYVVRNRDSFAIPRGYHPVVAQGGYRLYYLWFMAGPSGRRPVPFEDPRYRWVNHQSGK</sequence>
<dbReference type="PANTHER" id="PTHR39193:SF1">
    <property type="entry name" value="5-DEOXY-GLUCURONATE ISOMERASE"/>
    <property type="match status" value="1"/>
</dbReference>
<proteinExistence type="predicted"/>
<accession>A0A2T2WD49</accession>
<dbReference type="GO" id="GO:0019310">
    <property type="term" value="P:inositol catabolic process"/>
    <property type="evidence" value="ECO:0007669"/>
    <property type="project" value="InterPro"/>
</dbReference>
<reference evidence="2 3" key="1">
    <citation type="journal article" date="2014" name="BMC Genomics">
        <title>Comparison of environmental and isolate Sulfobacillus genomes reveals diverse carbon, sulfur, nitrogen, and hydrogen metabolisms.</title>
        <authorList>
            <person name="Justice N.B."/>
            <person name="Norman A."/>
            <person name="Brown C.T."/>
            <person name="Singh A."/>
            <person name="Thomas B.C."/>
            <person name="Banfield J.F."/>
        </authorList>
    </citation>
    <scope>NUCLEOTIDE SEQUENCE [LARGE SCALE GENOMIC DNA]</scope>
    <source>
        <strain evidence="2">AMDSBA3</strain>
    </source>
</reference>
<dbReference type="AlphaFoldDB" id="A0A2T2WD49"/>